<evidence type="ECO:0000256" key="9">
    <source>
        <dbReference type="ARBA" id="ARBA00023136"/>
    </source>
</evidence>
<keyword evidence="5" id="KW-0410">Iron transport</keyword>
<evidence type="ECO:0000256" key="3">
    <source>
        <dbReference type="ARBA" id="ARBA00022448"/>
    </source>
</evidence>
<dbReference type="InterPro" id="IPR027470">
    <property type="entry name" value="Cation_efflux_CTD"/>
</dbReference>
<accession>A0ABS9D4F5</accession>
<comment type="subcellular location">
    <subcellularLocation>
        <location evidence="1">Membrane</location>
        <topology evidence="1">Multi-pass membrane protein</topology>
    </subcellularLocation>
</comment>
<reference evidence="13 14" key="1">
    <citation type="submission" date="2022-01" db="EMBL/GenBank/DDBJ databases">
        <title>Paraglaciecola sp. G1-23.</title>
        <authorList>
            <person name="Jin M.S."/>
            <person name="Han D.M."/>
            <person name="Kim H.M."/>
            <person name="Jeon C.O."/>
        </authorList>
    </citation>
    <scope>NUCLEOTIDE SEQUENCE [LARGE SCALE GENOMIC DNA]</scope>
    <source>
        <strain evidence="13 14">G1-23</strain>
    </source>
</reference>
<sequence length="318" mass="35259">MKQNKSLSQDTKAQLMRWATYASFSVALILISSKIWAWLLSDSVSLLATLVDSSLDLVASLINLLAVRHALSPADKEHRFGHGKAEALAGMAQAMFIAGSAVFLLLESSRRMLNPVAVEEVGVGMAVMVWSIILTSFLIVFQRYVYSQTGSTAIKADSLHYQTDILVNGTVLLALWLASTGWSGFDPLFAILIAIYILYSVWEIVTESYDHLMDKEMSNSDRQRITAVVNAHPDTKGIHDLRTRSSGTTIFIQFHLELADDLTLINVHKISDQIEKSLLAIFPSSEIIIHEDPISVAIREQQPEFDELAPSSKNRKSP</sequence>
<dbReference type="Pfam" id="PF01545">
    <property type="entry name" value="Cation_efflux"/>
    <property type="match status" value="1"/>
</dbReference>
<keyword evidence="7" id="KW-0864">Zinc transport</keyword>
<protein>
    <submittedName>
        <fullName evidence="13">Cation diffusion facilitator family transporter</fullName>
    </submittedName>
</protein>
<gene>
    <name evidence="13" type="ORF">L0668_02265</name>
</gene>
<keyword evidence="4" id="KW-1003">Cell membrane</keyword>
<dbReference type="Gene3D" id="3.30.70.1350">
    <property type="entry name" value="Cation efflux protein, cytoplasmic domain"/>
    <property type="match status" value="1"/>
</dbReference>
<dbReference type="EMBL" id="JAKGAS010000001">
    <property type="protein sequence ID" value="MCF2946913.1"/>
    <property type="molecule type" value="Genomic_DNA"/>
</dbReference>
<evidence type="ECO:0000259" key="12">
    <source>
        <dbReference type="Pfam" id="PF16916"/>
    </source>
</evidence>
<dbReference type="PANTHER" id="PTHR43840:SF41">
    <property type="entry name" value="CATION-EFFLUX PUMP FIEF"/>
    <property type="match status" value="1"/>
</dbReference>
<dbReference type="Pfam" id="PF16916">
    <property type="entry name" value="ZT_dimer"/>
    <property type="match status" value="1"/>
</dbReference>
<dbReference type="Proteomes" id="UP001521137">
    <property type="component" value="Unassembled WGS sequence"/>
</dbReference>
<keyword evidence="6 10" id="KW-0812">Transmembrane</keyword>
<keyword evidence="9 10" id="KW-0472">Membrane</keyword>
<dbReference type="InterPro" id="IPR058533">
    <property type="entry name" value="Cation_efflux_TM"/>
</dbReference>
<keyword evidence="14" id="KW-1185">Reference proteome</keyword>
<evidence type="ECO:0000256" key="7">
    <source>
        <dbReference type="ARBA" id="ARBA00022906"/>
    </source>
</evidence>
<evidence type="ECO:0000256" key="6">
    <source>
        <dbReference type="ARBA" id="ARBA00022692"/>
    </source>
</evidence>
<keyword evidence="8 10" id="KW-1133">Transmembrane helix</keyword>
<dbReference type="InterPro" id="IPR002524">
    <property type="entry name" value="Cation_efflux"/>
</dbReference>
<feature type="transmembrane region" description="Helical" evidence="10">
    <location>
        <begin position="21"/>
        <end position="40"/>
    </location>
</feature>
<dbReference type="RefSeq" id="WP_235310430.1">
    <property type="nucleotide sequence ID" value="NZ_JAKGAS010000001.1"/>
</dbReference>
<feature type="transmembrane region" description="Helical" evidence="10">
    <location>
        <begin position="46"/>
        <end position="66"/>
    </location>
</feature>
<dbReference type="InterPro" id="IPR050291">
    <property type="entry name" value="CDF_Transporter"/>
</dbReference>
<feature type="domain" description="Cation efflux protein cytoplasmic" evidence="12">
    <location>
        <begin position="219"/>
        <end position="293"/>
    </location>
</feature>
<dbReference type="PANTHER" id="PTHR43840">
    <property type="entry name" value="MITOCHONDRIAL METAL TRANSPORTER 1-RELATED"/>
    <property type="match status" value="1"/>
</dbReference>
<keyword evidence="3" id="KW-0813">Transport</keyword>
<feature type="transmembrane region" description="Helical" evidence="10">
    <location>
        <begin position="188"/>
        <end position="205"/>
    </location>
</feature>
<evidence type="ECO:0000313" key="13">
    <source>
        <dbReference type="EMBL" id="MCF2946913.1"/>
    </source>
</evidence>
<proteinExistence type="inferred from homology"/>
<evidence type="ECO:0000256" key="5">
    <source>
        <dbReference type="ARBA" id="ARBA00022496"/>
    </source>
</evidence>
<dbReference type="SUPFAM" id="SSF160240">
    <property type="entry name" value="Cation efflux protein cytoplasmic domain-like"/>
    <property type="match status" value="1"/>
</dbReference>
<name>A0ABS9D4F5_9ALTE</name>
<comment type="similarity">
    <text evidence="2">Belongs to the cation diffusion facilitator (CDF) transporter (TC 2.A.4) family. FieF subfamily.</text>
</comment>
<keyword evidence="7" id="KW-0406">Ion transport</keyword>
<evidence type="ECO:0000256" key="4">
    <source>
        <dbReference type="ARBA" id="ARBA00022475"/>
    </source>
</evidence>
<dbReference type="InterPro" id="IPR027469">
    <property type="entry name" value="Cation_efflux_TMD_sf"/>
</dbReference>
<comment type="caution">
    <text evidence="13">The sequence shown here is derived from an EMBL/GenBank/DDBJ whole genome shotgun (WGS) entry which is preliminary data.</text>
</comment>
<evidence type="ECO:0000256" key="2">
    <source>
        <dbReference type="ARBA" id="ARBA00010212"/>
    </source>
</evidence>
<dbReference type="InterPro" id="IPR036837">
    <property type="entry name" value="Cation_efflux_CTD_sf"/>
</dbReference>
<feature type="transmembrane region" description="Helical" evidence="10">
    <location>
        <begin position="87"/>
        <end position="106"/>
    </location>
</feature>
<feature type="domain" description="Cation efflux protein transmembrane" evidence="11">
    <location>
        <begin position="22"/>
        <end position="213"/>
    </location>
</feature>
<organism evidence="13 14">
    <name type="scientific">Paraglaciecola algarum</name>
    <dbReference type="NCBI Taxonomy" id="3050085"/>
    <lineage>
        <taxon>Bacteria</taxon>
        <taxon>Pseudomonadati</taxon>
        <taxon>Pseudomonadota</taxon>
        <taxon>Gammaproteobacteria</taxon>
        <taxon>Alteromonadales</taxon>
        <taxon>Alteromonadaceae</taxon>
        <taxon>Paraglaciecola</taxon>
    </lineage>
</organism>
<evidence type="ECO:0000256" key="1">
    <source>
        <dbReference type="ARBA" id="ARBA00004141"/>
    </source>
</evidence>
<feature type="transmembrane region" description="Helical" evidence="10">
    <location>
        <begin position="126"/>
        <end position="145"/>
    </location>
</feature>
<dbReference type="SUPFAM" id="SSF161111">
    <property type="entry name" value="Cation efflux protein transmembrane domain-like"/>
    <property type="match status" value="1"/>
</dbReference>
<evidence type="ECO:0000259" key="11">
    <source>
        <dbReference type="Pfam" id="PF01545"/>
    </source>
</evidence>
<keyword evidence="7" id="KW-0862">Zinc</keyword>
<evidence type="ECO:0000313" key="14">
    <source>
        <dbReference type="Proteomes" id="UP001521137"/>
    </source>
</evidence>
<dbReference type="NCBIfam" id="TIGR01297">
    <property type="entry name" value="CDF"/>
    <property type="match status" value="1"/>
</dbReference>
<dbReference type="Gene3D" id="1.20.1510.10">
    <property type="entry name" value="Cation efflux protein transmembrane domain"/>
    <property type="match status" value="1"/>
</dbReference>
<evidence type="ECO:0000256" key="10">
    <source>
        <dbReference type="SAM" id="Phobius"/>
    </source>
</evidence>
<feature type="transmembrane region" description="Helical" evidence="10">
    <location>
        <begin position="165"/>
        <end position="182"/>
    </location>
</feature>
<evidence type="ECO:0000256" key="8">
    <source>
        <dbReference type="ARBA" id="ARBA00022989"/>
    </source>
</evidence>
<keyword evidence="5" id="KW-0408">Iron</keyword>